<dbReference type="GO" id="GO:0004015">
    <property type="term" value="F:adenosylmethionine-8-amino-7-oxononanoate transaminase activity"/>
    <property type="evidence" value="ECO:0007669"/>
    <property type="project" value="UniProtKB-UniRule"/>
</dbReference>
<dbReference type="PROSITE" id="PS00600">
    <property type="entry name" value="AA_TRANSFER_CLASS_3"/>
    <property type="match status" value="1"/>
</dbReference>
<dbReference type="NCBIfam" id="TIGR00508">
    <property type="entry name" value="bioA"/>
    <property type="match status" value="1"/>
</dbReference>
<feature type="binding site" evidence="13">
    <location>
        <position position="418"/>
    </location>
    <ligand>
        <name>substrate</name>
    </ligand>
</feature>
<dbReference type="Pfam" id="PF00202">
    <property type="entry name" value="Aminotran_3"/>
    <property type="match status" value="1"/>
</dbReference>
<keyword evidence="8 13" id="KW-0949">S-adenosyl-L-methionine</keyword>
<dbReference type="InterPro" id="IPR015424">
    <property type="entry name" value="PyrdxlP-dep_Trfase"/>
</dbReference>
<dbReference type="InterPro" id="IPR005814">
    <property type="entry name" value="Aminotrans_3"/>
</dbReference>
<dbReference type="EMBL" id="JAEMHM010000003">
    <property type="protein sequence ID" value="MBJ6723860.1"/>
    <property type="molecule type" value="Genomic_DNA"/>
</dbReference>
<feature type="binding site" evidence="13">
    <location>
        <position position="323"/>
    </location>
    <ligand>
        <name>substrate</name>
    </ligand>
</feature>
<feature type="binding site" evidence="13">
    <location>
        <position position="259"/>
    </location>
    <ligand>
        <name>pyridoxal 5'-phosphate</name>
        <dbReference type="ChEBI" id="CHEBI:597326"/>
    </ligand>
</feature>
<keyword evidence="9 13" id="KW-0093">Biotin biosynthesis</keyword>
<dbReference type="InterPro" id="IPR015421">
    <property type="entry name" value="PyrdxlP-dep_Trfase_major"/>
</dbReference>
<comment type="caution">
    <text evidence="14">The sequence shown here is derived from an EMBL/GenBank/DDBJ whole genome shotgun (WGS) entry which is preliminary data.</text>
</comment>
<dbReference type="EC" id="2.6.1.62" evidence="13"/>
<dbReference type="InterPro" id="IPR015422">
    <property type="entry name" value="PyrdxlP-dep_Trfase_small"/>
</dbReference>
<evidence type="ECO:0000256" key="12">
    <source>
        <dbReference type="ARBA" id="ARBA00060970"/>
    </source>
</evidence>
<comment type="function">
    <text evidence="13">Catalyzes the transfer of the alpha-amino group from S-adenosyl-L-methionine (SAM) to 7-keto-8-aminopelargonic acid (KAPA) to form 7,8-diaminopelargonic acid (DAPA). It is the only aminotransferase known to utilize SAM as an amino donor.</text>
</comment>
<keyword evidence="5 13" id="KW-0963">Cytoplasm</keyword>
<comment type="similarity">
    <text evidence="12 13">Belongs to the class-III pyridoxal-phosphate-dependent aminotransferase family. BioA subfamily.</text>
</comment>
<organism evidence="14 15">
    <name type="scientific">Geomesophilobacter sediminis</name>
    <dbReference type="NCBI Taxonomy" id="2798584"/>
    <lineage>
        <taxon>Bacteria</taxon>
        <taxon>Pseudomonadati</taxon>
        <taxon>Thermodesulfobacteriota</taxon>
        <taxon>Desulfuromonadia</taxon>
        <taxon>Geobacterales</taxon>
        <taxon>Geobacteraceae</taxon>
        <taxon>Geomesophilobacter</taxon>
    </lineage>
</organism>
<evidence type="ECO:0000313" key="15">
    <source>
        <dbReference type="Proteomes" id="UP000636888"/>
    </source>
</evidence>
<proteinExistence type="inferred from homology"/>
<evidence type="ECO:0000256" key="2">
    <source>
        <dbReference type="ARBA" id="ARBA00004496"/>
    </source>
</evidence>
<comment type="cofactor">
    <cofactor evidence="1 13">
        <name>pyridoxal 5'-phosphate</name>
        <dbReference type="ChEBI" id="CHEBI:597326"/>
    </cofactor>
</comment>
<evidence type="ECO:0000256" key="4">
    <source>
        <dbReference type="ARBA" id="ARBA00011738"/>
    </source>
</evidence>
<dbReference type="AlphaFoldDB" id="A0A8J7JKF7"/>
<dbReference type="GO" id="GO:0030170">
    <property type="term" value="F:pyridoxal phosphate binding"/>
    <property type="evidence" value="ECO:0007669"/>
    <property type="project" value="UniProtKB-UniRule"/>
</dbReference>
<feature type="site" description="Participates in the substrate recognition with KAPA and in a stacking interaction with the adenine ring of SAM" evidence="13">
    <location>
        <position position="21"/>
    </location>
</feature>
<dbReference type="InterPro" id="IPR049704">
    <property type="entry name" value="Aminotrans_3_PPA_site"/>
</dbReference>
<dbReference type="CDD" id="cd00610">
    <property type="entry name" value="OAT_like"/>
    <property type="match status" value="1"/>
</dbReference>
<dbReference type="InterPro" id="IPR005815">
    <property type="entry name" value="BioA"/>
</dbReference>
<feature type="binding site" evidence="13">
    <location>
        <position position="288"/>
    </location>
    <ligand>
        <name>substrate</name>
    </ligand>
</feature>
<dbReference type="FunFam" id="3.40.640.10:FF:000078">
    <property type="entry name" value="Adenosylmethionine-8-amino-7-oxononanoate aminotransferase"/>
    <property type="match status" value="1"/>
</dbReference>
<dbReference type="Gene3D" id="3.90.1150.10">
    <property type="entry name" value="Aspartate Aminotransferase, domain 1"/>
    <property type="match status" value="1"/>
</dbReference>
<dbReference type="HAMAP" id="MF_00834">
    <property type="entry name" value="BioA"/>
    <property type="match status" value="1"/>
</dbReference>
<evidence type="ECO:0000256" key="10">
    <source>
        <dbReference type="ARBA" id="ARBA00022898"/>
    </source>
</evidence>
<dbReference type="SUPFAM" id="SSF53383">
    <property type="entry name" value="PLP-dependent transferases"/>
    <property type="match status" value="1"/>
</dbReference>
<dbReference type="PANTHER" id="PTHR42684:SF17">
    <property type="entry name" value="ADENOSYLMETHIONINE-8-AMINO-7-OXONONANOATE AMINOTRANSFERASE"/>
    <property type="match status" value="1"/>
</dbReference>
<feature type="binding site" evidence="13">
    <location>
        <position position="151"/>
    </location>
    <ligand>
        <name>substrate</name>
    </ligand>
</feature>
<dbReference type="PANTHER" id="PTHR42684">
    <property type="entry name" value="ADENOSYLMETHIONINE-8-AMINO-7-OXONONANOATE AMINOTRANSFERASE"/>
    <property type="match status" value="1"/>
</dbReference>
<evidence type="ECO:0000313" key="14">
    <source>
        <dbReference type="EMBL" id="MBJ6723860.1"/>
    </source>
</evidence>
<dbReference type="Proteomes" id="UP000636888">
    <property type="component" value="Unassembled WGS sequence"/>
</dbReference>
<comment type="subcellular location">
    <subcellularLocation>
        <location evidence="2 13">Cytoplasm</location>
    </subcellularLocation>
</comment>
<dbReference type="Gene3D" id="3.40.640.10">
    <property type="entry name" value="Type I PLP-dependent aspartate aminotransferase-like (Major domain)"/>
    <property type="match status" value="1"/>
</dbReference>
<keyword evidence="10 13" id="KW-0663">Pyridoxal phosphate</keyword>
<reference evidence="14" key="1">
    <citation type="submission" date="2020-12" db="EMBL/GenBank/DDBJ databases">
        <title>Geomonas sp. Red875, isolated from river sediment.</title>
        <authorList>
            <person name="Xu Z."/>
            <person name="Zhang Z."/>
            <person name="Masuda Y."/>
            <person name="Itoh H."/>
            <person name="Senoo K."/>
        </authorList>
    </citation>
    <scope>NUCLEOTIDE SEQUENCE</scope>
    <source>
        <strain evidence="14">Red875</strain>
    </source>
</reference>
<accession>A0A8J7JKF7</accession>
<evidence type="ECO:0000256" key="1">
    <source>
        <dbReference type="ARBA" id="ARBA00001933"/>
    </source>
</evidence>
<keyword evidence="6 13" id="KW-0032">Aminotransferase</keyword>
<evidence type="ECO:0000256" key="7">
    <source>
        <dbReference type="ARBA" id="ARBA00022679"/>
    </source>
</evidence>
<comment type="pathway">
    <text evidence="3 13">Cofactor biosynthesis; biotin biosynthesis; 7,8-diaminononanoate from 8-amino-7-oxononanoate (SAM route): step 1/1.</text>
</comment>
<evidence type="ECO:0000256" key="8">
    <source>
        <dbReference type="ARBA" id="ARBA00022691"/>
    </source>
</evidence>
<keyword evidence="7 13" id="KW-0808">Transferase</keyword>
<gene>
    <name evidence="13 14" type="primary">bioA</name>
    <name evidence="14" type="ORF">JFN93_03985</name>
</gene>
<sequence>MHELDTATLRKYDSDYLWHPFTQMSEWEGADNPVITHGEGSYLIDSDGNRYLDGVAALWTNVHGHCKKEINEAIKEQVDRLEHSTLLGLTNDRAALLAKRLVDIAPSGLCKVFYSDNGSTAVEIGVKMAFQYQMQQGKPGKTKFIAFDNAYHGDTVGSMSVGGIDIYHATYKPLLFPTIKAPSTYCYRCSLCEARDPKRCGMECLKELERLMEEHAPELAGLVIEPAVQGAGGMIVQPEGYLKKVRELCDRYDVLMVADEVAVGFGRTGAMFACAKAGITPDIMALSKGISAGYLPLAATLTTRKVYDAFWGEYAELKTFFHGHTFTGNPIACAAALANLDLFESERLLENLVPKIAYLKERLQGLLALPHVGDVRHEGMIGGIELVRDRESRDPYPWEERVGVRVCLEARKHGLFLRPLGNVIVVFPPLSISMDELKILMDGIEKSIVAITGE</sequence>
<dbReference type="GO" id="GO:0005737">
    <property type="term" value="C:cytoplasm"/>
    <property type="evidence" value="ECO:0007669"/>
    <property type="project" value="UniProtKB-SubCell"/>
</dbReference>
<evidence type="ECO:0000256" key="6">
    <source>
        <dbReference type="ARBA" id="ARBA00022576"/>
    </source>
</evidence>
<dbReference type="UniPathway" id="UPA00078">
    <property type="reaction ID" value="UER00160"/>
</dbReference>
<dbReference type="GO" id="GO:0009102">
    <property type="term" value="P:biotin biosynthetic process"/>
    <property type="evidence" value="ECO:0007669"/>
    <property type="project" value="UniProtKB-UniRule"/>
</dbReference>
<comment type="subunit">
    <text evidence="4 13">Homodimer.</text>
</comment>
<evidence type="ECO:0000256" key="3">
    <source>
        <dbReference type="ARBA" id="ARBA00005063"/>
    </source>
</evidence>
<dbReference type="RefSeq" id="WP_199382705.1">
    <property type="nucleotide sequence ID" value="NZ_JAEMHM010000003.1"/>
</dbReference>
<feature type="binding site" evidence="13">
    <location>
        <begin position="324"/>
        <end position="325"/>
    </location>
    <ligand>
        <name>pyridoxal 5'-phosphate</name>
        <dbReference type="ChEBI" id="CHEBI:597326"/>
    </ligand>
</feature>
<evidence type="ECO:0000256" key="5">
    <source>
        <dbReference type="ARBA" id="ARBA00022490"/>
    </source>
</evidence>
<comment type="catalytic activity">
    <reaction evidence="11 13">
        <text>(8S)-8-amino-7-oxononanoate + S-adenosyl-L-methionine = S-adenosyl-4-methylsulfanyl-2-oxobutanoate + (7R,8S)-7,8-diammoniononanoate</text>
        <dbReference type="Rhea" id="RHEA:16861"/>
        <dbReference type="ChEBI" id="CHEBI:16490"/>
        <dbReference type="ChEBI" id="CHEBI:59789"/>
        <dbReference type="ChEBI" id="CHEBI:149468"/>
        <dbReference type="ChEBI" id="CHEBI:149469"/>
        <dbReference type="EC" id="2.6.1.62"/>
    </reaction>
</comment>
<protein>
    <recommendedName>
        <fullName evidence="13">Adenosylmethionine-8-amino-7-oxononanoate aminotransferase</fullName>
        <ecNumber evidence="13">2.6.1.62</ecNumber>
    </recommendedName>
    <alternativeName>
        <fullName evidence="13">7,8-diamino-pelargonic acid aminotransferase</fullName>
        <shortName evidence="13">DAPA AT</shortName>
        <shortName evidence="13">DAPA aminotransferase</shortName>
    </alternativeName>
    <alternativeName>
        <fullName evidence="13">7,8-diaminononanoate synthase</fullName>
        <shortName evidence="13">DANS</shortName>
    </alternativeName>
    <alternativeName>
        <fullName evidence="13">Diaminopelargonic acid synthase</fullName>
    </alternativeName>
</protein>
<keyword evidence="15" id="KW-1185">Reference proteome</keyword>
<evidence type="ECO:0000256" key="9">
    <source>
        <dbReference type="ARBA" id="ARBA00022756"/>
    </source>
</evidence>
<feature type="modified residue" description="N6-(pyridoxal phosphate)lysine" evidence="13">
    <location>
        <position position="288"/>
    </location>
</feature>
<evidence type="ECO:0000256" key="11">
    <source>
        <dbReference type="ARBA" id="ARBA00048449"/>
    </source>
</evidence>
<evidence type="ECO:0000256" key="13">
    <source>
        <dbReference type="HAMAP-Rule" id="MF_00834"/>
    </source>
</evidence>
<name>A0A8J7JKF7_9BACT</name>
<comment type="caution">
    <text evidence="13">Lacks conserved residue(s) required for the propagation of feature annotation.</text>
</comment>
<feature type="binding site" evidence="13">
    <location>
        <begin position="118"/>
        <end position="119"/>
    </location>
    <ligand>
        <name>pyridoxal 5'-phosphate</name>
        <dbReference type="ChEBI" id="CHEBI:597326"/>
    </ligand>
</feature>